<protein>
    <submittedName>
        <fullName evidence="1">Uncharacterized protein</fullName>
    </submittedName>
</protein>
<dbReference type="Proteomes" id="UP001620626">
    <property type="component" value="Unassembled WGS sequence"/>
</dbReference>
<organism evidence="1 2">
    <name type="scientific">Heterodera trifolii</name>
    <dbReference type="NCBI Taxonomy" id="157864"/>
    <lineage>
        <taxon>Eukaryota</taxon>
        <taxon>Metazoa</taxon>
        <taxon>Ecdysozoa</taxon>
        <taxon>Nematoda</taxon>
        <taxon>Chromadorea</taxon>
        <taxon>Rhabditida</taxon>
        <taxon>Tylenchina</taxon>
        <taxon>Tylenchomorpha</taxon>
        <taxon>Tylenchoidea</taxon>
        <taxon>Heteroderidae</taxon>
        <taxon>Heteroderinae</taxon>
        <taxon>Heterodera</taxon>
    </lineage>
</organism>
<evidence type="ECO:0000313" key="2">
    <source>
        <dbReference type="Proteomes" id="UP001620626"/>
    </source>
</evidence>
<dbReference type="EMBL" id="JBICBT010001312">
    <property type="protein sequence ID" value="KAL3073759.1"/>
    <property type="molecule type" value="Genomic_DNA"/>
</dbReference>
<dbReference type="AlphaFoldDB" id="A0ABD2HZN4"/>
<gene>
    <name evidence="1" type="ORF">niasHT_039591</name>
</gene>
<evidence type="ECO:0000313" key="1">
    <source>
        <dbReference type="EMBL" id="KAL3073759.1"/>
    </source>
</evidence>
<accession>A0ABD2HZN4</accession>
<proteinExistence type="predicted"/>
<keyword evidence="2" id="KW-1185">Reference proteome</keyword>
<sequence length="531" mass="60105">MLHHKCPSSVSVFIRHAISGGKSTKWHQQQMPFVSHAVHTQQQQLAQNDAVGLSMGSAEPAALAADDSDGTNVFVRMPSQRHHQQHRLTDPAEQLNQVRINLKILLHNEYLETRDLAKIVSWADEIRQKGINNMPLIDLIERIIVSQSKEDAETKRQLTYPIYKAFLLSPESKPFVDRPVFYFPAVAHLFKASNTPEFLHNAQSFWSQFGCTPAECVRNMSPDHHDELCRFFRVKFDEFIHELPVSEFQRTLPHLATAIRQNGLFLRAPLAAAVDRVSAQPNKWRIAYAAFVANAAERQQFAGRLHIYFPWMVKMLRDVSGRRSETKLGIVLCLIRRIGGGGGGTAGTKSRHFSSAGADVPPFLLQLLQLSLPEAFSCACATNNFVAANQIWRFGGSLVAEEPPRPQPNNVRGRHRLQPHALFPTNFRFRDVLLFAMHLWTTGGGQQQYQAQHMMHFYVDRAINDTGHRSKNNNYRSGDGGGAKTNYVHAILNELSELNVTYRHNLTKATTNAERKKFHHDFVQAVRRCAS</sequence>
<name>A0ABD2HZN4_9BILA</name>
<reference evidence="1 2" key="1">
    <citation type="submission" date="2024-10" db="EMBL/GenBank/DDBJ databases">
        <authorList>
            <person name="Kim D."/>
        </authorList>
    </citation>
    <scope>NUCLEOTIDE SEQUENCE [LARGE SCALE GENOMIC DNA]</scope>
    <source>
        <strain evidence="1">BH-2024</strain>
    </source>
</reference>
<comment type="caution">
    <text evidence="1">The sequence shown here is derived from an EMBL/GenBank/DDBJ whole genome shotgun (WGS) entry which is preliminary data.</text>
</comment>